<dbReference type="InterPro" id="IPR001387">
    <property type="entry name" value="Cro/C1-type_HTH"/>
</dbReference>
<dbReference type="Gene3D" id="1.10.260.40">
    <property type="entry name" value="lambda repressor-like DNA-binding domains"/>
    <property type="match status" value="1"/>
</dbReference>
<dbReference type="SMART" id="SM00530">
    <property type="entry name" value="HTH_XRE"/>
    <property type="match status" value="1"/>
</dbReference>
<dbReference type="CDD" id="cd00093">
    <property type="entry name" value="HTH_XRE"/>
    <property type="match status" value="1"/>
</dbReference>
<feature type="domain" description="HTH cro/C1-type" evidence="1">
    <location>
        <begin position="23"/>
        <end position="61"/>
    </location>
</feature>
<dbReference type="InterPro" id="IPR010982">
    <property type="entry name" value="Lambda_DNA-bd_dom_sf"/>
</dbReference>
<dbReference type="SUPFAM" id="SSF47413">
    <property type="entry name" value="lambda repressor-like DNA-binding domains"/>
    <property type="match status" value="1"/>
</dbReference>
<evidence type="ECO:0000313" key="2">
    <source>
        <dbReference type="EMBL" id="DAG90701.1"/>
    </source>
</evidence>
<reference evidence="2" key="1">
    <citation type="journal article" date="2021" name="Proc. Natl. Acad. Sci. U.S.A.">
        <title>A Catalog of Tens of Thousands of Viruses from Human Metagenomes Reveals Hidden Associations with Chronic Diseases.</title>
        <authorList>
            <person name="Tisza M.J."/>
            <person name="Buck C.B."/>
        </authorList>
    </citation>
    <scope>NUCLEOTIDE SEQUENCE</scope>
    <source>
        <strain evidence="2">Ct0Ba24</strain>
    </source>
</reference>
<accession>A0A8S5VLB2</accession>
<organism evidence="2">
    <name type="scientific">Ackermannviridae sp</name>
    <dbReference type="NCBI Taxonomy" id="2831612"/>
    <lineage>
        <taxon>Viruses</taxon>
        <taxon>Duplodnaviria</taxon>
        <taxon>Heunggongvirae</taxon>
        <taxon>Uroviricota</taxon>
        <taxon>Caudoviricetes</taxon>
        <taxon>Pantevenvirales</taxon>
        <taxon>Ackermannviridae</taxon>
    </lineage>
</organism>
<dbReference type="EMBL" id="BK035277">
    <property type="protein sequence ID" value="DAG90701.1"/>
    <property type="molecule type" value="Genomic_DNA"/>
</dbReference>
<protein>
    <submittedName>
        <fullName evidence="2">Helix-turn-helix domain protein</fullName>
    </submittedName>
</protein>
<sequence length="126" mass="13826">MRNVERAKKIAADKGINISFVCREIGKSRGYISQMLTTDRDFPDELLLPVANALGVTVEELTGESEKKEKPNALDGVGLGVLLKECEGLSKEELEEAREILDRLDADKLNAALLMLRGLAGKQETL</sequence>
<evidence type="ECO:0000259" key="1">
    <source>
        <dbReference type="PROSITE" id="PS50943"/>
    </source>
</evidence>
<dbReference type="GO" id="GO:0003677">
    <property type="term" value="F:DNA binding"/>
    <property type="evidence" value="ECO:0007669"/>
    <property type="project" value="InterPro"/>
</dbReference>
<proteinExistence type="predicted"/>
<name>A0A8S5VLB2_9CAUD</name>
<dbReference type="PROSITE" id="PS50943">
    <property type="entry name" value="HTH_CROC1"/>
    <property type="match status" value="1"/>
</dbReference>